<dbReference type="OrthoDB" id="4566307at2"/>
<proteinExistence type="predicted"/>
<organism evidence="1 2">
    <name type="scientific">Nocardia stercoris</name>
    <dbReference type="NCBI Taxonomy" id="2483361"/>
    <lineage>
        <taxon>Bacteria</taxon>
        <taxon>Bacillati</taxon>
        <taxon>Actinomycetota</taxon>
        <taxon>Actinomycetes</taxon>
        <taxon>Mycobacteriales</taxon>
        <taxon>Nocardiaceae</taxon>
        <taxon>Nocardia</taxon>
    </lineage>
</organism>
<keyword evidence="2" id="KW-1185">Reference proteome</keyword>
<reference evidence="1 2" key="1">
    <citation type="submission" date="2018-10" db="EMBL/GenBank/DDBJ databases">
        <title>Isolation from cow dung.</title>
        <authorList>
            <person name="Ling L."/>
        </authorList>
    </citation>
    <scope>NUCLEOTIDE SEQUENCE [LARGE SCALE GENOMIC DNA]</scope>
    <source>
        <strain evidence="1 2">NEAU-LL90</strain>
    </source>
</reference>
<accession>A0A3M2L2E0</accession>
<dbReference type="EMBL" id="RFFH01000006">
    <property type="protein sequence ID" value="RMI31711.1"/>
    <property type="molecule type" value="Genomic_DNA"/>
</dbReference>
<dbReference type="AlphaFoldDB" id="A0A3M2L2E0"/>
<evidence type="ECO:0000313" key="2">
    <source>
        <dbReference type="Proteomes" id="UP000279275"/>
    </source>
</evidence>
<comment type="caution">
    <text evidence="1">The sequence shown here is derived from an EMBL/GenBank/DDBJ whole genome shotgun (WGS) entry which is preliminary data.</text>
</comment>
<protein>
    <submittedName>
        <fullName evidence="1">Uncharacterized protein</fullName>
    </submittedName>
</protein>
<name>A0A3M2L2E0_9NOCA</name>
<dbReference type="RefSeq" id="WP_122188846.1">
    <property type="nucleotide sequence ID" value="NZ_RFFH01000006.1"/>
</dbReference>
<sequence length="68" mass="7716">MADIASEPGDEDIYAGRVVAAIKALRDAYGYSIHQGIDAVSERYQLLRREHPERFTVGPQEWGQNFYS</sequence>
<gene>
    <name evidence="1" type="ORF">EBN03_16015</name>
</gene>
<evidence type="ECO:0000313" key="1">
    <source>
        <dbReference type="EMBL" id="RMI31711.1"/>
    </source>
</evidence>
<dbReference type="Proteomes" id="UP000279275">
    <property type="component" value="Unassembled WGS sequence"/>
</dbReference>